<name>A0A1Y2G9Z0_9FUNG</name>
<feature type="region of interest" description="Disordered" evidence="1">
    <location>
        <begin position="299"/>
        <end position="346"/>
    </location>
</feature>
<keyword evidence="4" id="KW-1185">Reference proteome</keyword>
<feature type="transmembrane region" description="Helical" evidence="2">
    <location>
        <begin position="53"/>
        <end position="72"/>
    </location>
</feature>
<reference evidence="3 4" key="1">
    <citation type="submission" date="2016-07" db="EMBL/GenBank/DDBJ databases">
        <title>Pervasive Adenine N6-methylation of Active Genes in Fungi.</title>
        <authorList>
            <consortium name="DOE Joint Genome Institute"/>
            <person name="Mondo S.J."/>
            <person name="Dannebaum R.O."/>
            <person name="Kuo R.C."/>
            <person name="Labutti K."/>
            <person name="Haridas S."/>
            <person name="Kuo A."/>
            <person name="Salamov A."/>
            <person name="Ahrendt S.R."/>
            <person name="Lipzen A."/>
            <person name="Sullivan W."/>
            <person name="Andreopoulos W.B."/>
            <person name="Clum A."/>
            <person name="Lindquist E."/>
            <person name="Daum C."/>
            <person name="Ramamoorthy G.K."/>
            <person name="Gryganskyi A."/>
            <person name="Culley D."/>
            <person name="Magnuson J.K."/>
            <person name="James T.Y."/>
            <person name="O'Malley M.A."/>
            <person name="Stajich J.E."/>
            <person name="Spatafora J.W."/>
            <person name="Visel A."/>
            <person name="Grigoriev I.V."/>
        </authorList>
    </citation>
    <scope>NUCLEOTIDE SEQUENCE [LARGE SCALE GENOMIC DNA]</scope>
    <source>
        <strain evidence="3 4">NRRL 3116</strain>
    </source>
</reference>
<evidence type="ECO:0000256" key="2">
    <source>
        <dbReference type="SAM" id="Phobius"/>
    </source>
</evidence>
<protein>
    <recommendedName>
        <fullName evidence="5">Ion transport domain-containing protein</fullName>
    </recommendedName>
</protein>
<evidence type="ECO:0000256" key="1">
    <source>
        <dbReference type="SAM" id="MobiDB-lite"/>
    </source>
</evidence>
<dbReference type="GeneID" id="33561650"/>
<dbReference type="InParanoid" id="A0A1Y2G9Z0"/>
<feature type="compositionally biased region" description="Low complexity" evidence="1">
    <location>
        <begin position="306"/>
        <end position="320"/>
    </location>
</feature>
<keyword evidence="2" id="KW-0812">Transmembrane</keyword>
<evidence type="ECO:0008006" key="5">
    <source>
        <dbReference type="Google" id="ProtNLM"/>
    </source>
</evidence>
<keyword evidence="2" id="KW-1133">Transmembrane helix</keyword>
<feature type="region of interest" description="Disordered" evidence="1">
    <location>
        <begin position="257"/>
        <end position="287"/>
    </location>
</feature>
<feature type="compositionally biased region" description="Basic and acidic residues" evidence="1">
    <location>
        <begin position="257"/>
        <end position="286"/>
    </location>
</feature>
<keyword evidence="2" id="KW-0472">Membrane</keyword>
<dbReference type="Proteomes" id="UP000193648">
    <property type="component" value="Unassembled WGS sequence"/>
</dbReference>
<dbReference type="RefSeq" id="XP_021876904.1">
    <property type="nucleotide sequence ID" value="XM_022019805.1"/>
</dbReference>
<feature type="transmembrane region" description="Helical" evidence="2">
    <location>
        <begin position="84"/>
        <end position="106"/>
    </location>
</feature>
<feature type="compositionally biased region" description="Basic and acidic residues" evidence="1">
    <location>
        <begin position="321"/>
        <end position="339"/>
    </location>
</feature>
<dbReference type="AlphaFoldDB" id="A0A1Y2G9Z0"/>
<comment type="caution">
    <text evidence="3">The sequence shown here is derived from an EMBL/GenBank/DDBJ whole genome shotgun (WGS) entry which is preliminary data.</text>
</comment>
<feature type="region of interest" description="Disordered" evidence="1">
    <location>
        <begin position="184"/>
        <end position="209"/>
    </location>
</feature>
<accession>A0A1Y2G9Z0</accession>
<dbReference type="OrthoDB" id="2377581at2759"/>
<proteinExistence type="predicted"/>
<sequence length="346" mass="40798">MQICNDYSKRNRRDPGLFHHLWRRNCHVHNRYPSCVKSLLGRNMLATRSKHRISNSVLWCFNFNVLFYAGRFGPINSELSSQDWGFHVMMIFCYLFTNIVMMNVLISLFSMTFIRGDDCWRLTWIECRLRYIESAENMSYYIEGFRDTHDCFPKEIYHTADPLKMAAFHEKNHKIKPGMAFQGLFPKKDEQPHKRNNSSVDDKSQNNNNNNKLKAILQIENARLNAKQYQVNRETKADLSAIVATLAGMQRSIQDMHELEQEREREREHGREHEREREPLTKRDPRAAAAYVRAQARDLMEHWISGQQQGEQQPQFQQQQQDERADQRQKVSDGDEAANKHSFGAT</sequence>
<evidence type="ECO:0000313" key="3">
    <source>
        <dbReference type="EMBL" id="ORZ05129.1"/>
    </source>
</evidence>
<organism evidence="3 4">
    <name type="scientific">Lobosporangium transversale</name>
    <dbReference type="NCBI Taxonomy" id="64571"/>
    <lineage>
        <taxon>Eukaryota</taxon>
        <taxon>Fungi</taxon>
        <taxon>Fungi incertae sedis</taxon>
        <taxon>Mucoromycota</taxon>
        <taxon>Mortierellomycotina</taxon>
        <taxon>Mortierellomycetes</taxon>
        <taxon>Mortierellales</taxon>
        <taxon>Mortierellaceae</taxon>
        <taxon>Lobosporangium</taxon>
    </lineage>
</organism>
<evidence type="ECO:0000313" key="4">
    <source>
        <dbReference type="Proteomes" id="UP000193648"/>
    </source>
</evidence>
<dbReference type="EMBL" id="MCFF01000052">
    <property type="protein sequence ID" value="ORZ05129.1"/>
    <property type="molecule type" value="Genomic_DNA"/>
</dbReference>
<gene>
    <name evidence="3" type="ORF">BCR41DRAFT_188796</name>
</gene>